<dbReference type="PROSITE" id="PS50102">
    <property type="entry name" value="RRM"/>
    <property type="match status" value="1"/>
</dbReference>
<feature type="region of interest" description="Disordered" evidence="3">
    <location>
        <begin position="1"/>
        <end position="53"/>
    </location>
</feature>
<evidence type="ECO:0000313" key="5">
    <source>
        <dbReference type="EMBL" id="CEK63776.1"/>
    </source>
</evidence>
<dbReference type="InterPro" id="IPR035979">
    <property type="entry name" value="RBD_domain_sf"/>
</dbReference>
<organism evidence="5">
    <name type="scientific">Arion vulgaris</name>
    <dbReference type="NCBI Taxonomy" id="1028688"/>
    <lineage>
        <taxon>Eukaryota</taxon>
        <taxon>Metazoa</taxon>
        <taxon>Spiralia</taxon>
        <taxon>Lophotrochozoa</taxon>
        <taxon>Mollusca</taxon>
        <taxon>Gastropoda</taxon>
        <taxon>Heterobranchia</taxon>
        <taxon>Euthyneura</taxon>
        <taxon>Panpulmonata</taxon>
        <taxon>Eupulmonata</taxon>
        <taxon>Stylommatophora</taxon>
        <taxon>Helicina</taxon>
        <taxon>Arionoidea</taxon>
        <taxon>Arionidae</taxon>
        <taxon>Arion</taxon>
    </lineage>
</organism>
<feature type="compositionally biased region" description="Low complexity" evidence="3">
    <location>
        <begin position="326"/>
        <end position="335"/>
    </location>
</feature>
<dbReference type="Pfam" id="PF00076">
    <property type="entry name" value="RRM_1"/>
    <property type="match status" value="1"/>
</dbReference>
<dbReference type="GO" id="GO:0000398">
    <property type="term" value="P:mRNA splicing, via spliceosome"/>
    <property type="evidence" value="ECO:0007669"/>
    <property type="project" value="TreeGrafter"/>
</dbReference>
<evidence type="ECO:0000259" key="4">
    <source>
        <dbReference type="PROSITE" id="PS50102"/>
    </source>
</evidence>
<gene>
    <name evidence="5" type="primary">ORF49432</name>
</gene>
<evidence type="ECO:0000256" key="2">
    <source>
        <dbReference type="PROSITE-ProRule" id="PRU00176"/>
    </source>
</evidence>
<dbReference type="EMBL" id="HACG01016911">
    <property type="protein sequence ID" value="CEK63776.1"/>
    <property type="molecule type" value="Transcribed_RNA"/>
</dbReference>
<dbReference type="InterPro" id="IPR012677">
    <property type="entry name" value="Nucleotide-bd_a/b_plait_sf"/>
</dbReference>
<dbReference type="PANTHER" id="PTHR16105:SF2">
    <property type="entry name" value="RNA-BINDING PROTEIN 41"/>
    <property type="match status" value="1"/>
</dbReference>
<dbReference type="GO" id="GO:0005689">
    <property type="term" value="C:U12-type spliceosomal complex"/>
    <property type="evidence" value="ECO:0007669"/>
    <property type="project" value="TreeGrafter"/>
</dbReference>
<evidence type="ECO:0000256" key="3">
    <source>
        <dbReference type="SAM" id="MobiDB-lite"/>
    </source>
</evidence>
<feature type="region of interest" description="Disordered" evidence="3">
    <location>
        <begin position="266"/>
        <end position="342"/>
    </location>
</feature>
<keyword evidence="1 2" id="KW-0694">RNA-binding</keyword>
<dbReference type="InterPro" id="IPR000504">
    <property type="entry name" value="RRM_dom"/>
</dbReference>
<dbReference type="InterPro" id="IPR045164">
    <property type="entry name" value="RBM41/RNPC3"/>
</dbReference>
<name>A0A0B6Z760_9EUPU</name>
<dbReference type="GO" id="GO:0097157">
    <property type="term" value="F:pre-mRNA intronic binding"/>
    <property type="evidence" value="ECO:0007669"/>
    <property type="project" value="TreeGrafter"/>
</dbReference>
<dbReference type="PANTHER" id="PTHR16105">
    <property type="entry name" value="RNA-BINDING REGION-CONTAINING PROTEIN 3"/>
    <property type="match status" value="1"/>
</dbReference>
<sequence length="515" mass="57888">MHHNKKNNRVEGSVPCGNPKRYGSRDVVHMQQAGSFGRKRRNSHEDASAATEGEKHIQTLLHHQTKIDVTIAEQFSQHRSFSLATSHDPGAEKLIGVHKYEKFKAVNDLDSRVDYLRHCGLNDEEITLKLMEEMKDKVPIITGGYGTDPQSKLQKFREIERKIQDKEEALKAPDTFKGALELSRQAIELEKSSSLRQGKEPSVMDIITIQKKFKVTHPDDPVNHIQEMLCDIEGRKEREPRRERRRRRKLERKLYYYSTFDINSGSGDHNADNIGDSSNADNLDGFSNDDNIGGSANAGNIDGSSTDDESGDLVQNSTDCKNNIKSSRSFSSENSEPITRTANVTNENSKFVECFQNHVNPDAICPDIPTSKCQSRNLSSVSETDVCTTAVKTINTQQIQFISMKDIARNRLSLESIRSMDKFQNYTEGEPNNVVYVKNLPTKTTEEGLVALFGSFQSEGKPQIVFKLLTGRMRGQAFITFPDETTATKAVKLVNGYVFQGRPMILSFGKKSQNV</sequence>
<feature type="compositionally biased region" description="Basic and acidic residues" evidence="3">
    <location>
        <begin position="43"/>
        <end position="53"/>
    </location>
</feature>
<proteinExistence type="predicted"/>
<protein>
    <recommendedName>
        <fullName evidence="4">RRM domain-containing protein</fullName>
    </recommendedName>
</protein>
<dbReference type="GO" id="GO:0030626">
    <property type="term" value="F:U12 snRNA binding"/>
    <property type="evidence" value="ECO:0007669"/>
    <property type="project" value="TreeGrafter"/>
</dbReference>
<feature type="compositionally biased region" description="Polar residues" evidence="3">
    <location>
        <begin position="313"/>
        <end position="325"/>
    </location>
</feature>
<dbReference type="Gene3D" id="3.30.70.330">
    <property type="match status" value="1"/>
</dbReference>
<dbReference type="SUPFAM" id="SSF54928">
    <property type="entry name" value="RNA-binding domain, RBD"/>
    <property type="match status" value="1"/>
</dbReference>
<reference evidence="5" key="1">
    <citation type="submission" date="2014-12" db="EMBL/GenBank/DDBJ databases">
        <title>Insight into the proteome of Arion vulgaris.</title>
        <authorList>
            <person name="Aradska J."/>
            <person name="Bulat T."/>
            <person name="Smidak R."/>
            <person name="Sarate P."/>
            <person name="Gangsoo J."/>
            <person name="Sialana F."/>
            <person name="Bilban M."/>
            <person name="Lubec G."/>
        </authorList>
    </citation>
    <scope>NUCLEOTIDE SEQUENCE</scope>
    <source>
        <tissue evidence="5">Skin</tissue>
    </source>
</reference>
<feature type="domain" description="RRM" evidence="4">
    <location>
        <begin position="433"/>
        <end position="511"/>
    </location>
</feature>
<dbReference type="AlphaFoldDB" id="A0A0B6Z760"/>
<evidence type="ECO:0000256" key="1">
    <source>
        <dbReference type="ARBA" id="ARBA00022884"/>
    </source>
</evidence>
<accession>A0A0B6Z760</accession>
<dbReference type="SMART" id="SM00360">
    <property type="entry name" value="RRM"/>
    <property type="match status" value="1"/>
</dbReference>